<accession>A0A2W5Q1A0</accession>
<evidence type="ECO:0000313" key="2">
    <source>
        <dbReference type="EMBL" id="PZQ51027.1"/>
    </source>
</evidence>
<dbReference type="InterPro" id="IPR000182">
    <property type="entry name" value="GNAT_dom"/>
</dbReference>
<name>A0A2W5Q1A0_9SPHN</name>
<keyword evidence="2" id="KW-0808">Transferase</keyword>
<proteinExistence type="predicted"/>
<organism evidence="2 3">
    <name type="scientific">Novosphingobium pentaromativorans</name>
    <dbReference type="NCBI Taxonomy" id="205844"/>
    <lineage>
        <taxon>Bacteria</taxon>
        <taxon>Pseudomonadati</taxon>
        <taxon>Pseudomonadota</taxon>
        <taxon>Alphaproteobacteria</taxon>
        <taxon>Sphingomonadales</taxon>
        <taxon>Sphingomonadaceae</taxon>
        <taxon>Novosphingobium</taxon>
    </lineage>
</organism>
<evidence type="ECO:0000313" key="3">
    <source>
        <dbReference type="Proteomes" id="UP000249082"/>
    </source>
</evidence>
<reference evidence="2 3" key="1">
    <citation type="submission" date="2017-08" db="EMBL/GenBank/DDBJ databases">
        <title>Infants hospitalized years apart are colonized by the same room-sourced microbial strains.</title>
        <authorList>
            <person name="Brooks B."/>
            <person name="Olm M.R."/>
            <person name="Firek B.A."/>
            <person name="Baker R."/>
            <person name="Thomas B.C."/>
            <person name="Morowitz M.J."/>
            <person name="Banfield J.F."/>
        </authorList>
    </citation>
    <scope>NUCLEOTIDE SEQUENCE [LARGE SCALE GENOMIC DNA]</scope>
    <source>
        <strain evidence="2">S2_005_002_R2_33</strain>
    </source>
</reference>
<sequence length="169" mass="18568">MSLNDAITLPTRSGIALDVRPARESDADALSRFFEHVTDDDRRFRFFAAADRVSPQQIAPIVKADHYQTESWLGFSDGGEIIASGVLAFDDQGDTAEVAISVRADHKGKGVGWAMLDFLGKQAEKRGCKRVIAIESRENSAAIEVERDKGFIPEPFIGDPTLVILSRTF</sequence>
<protein>
    <submittedName>
        <fullName evidence="2">GNAT family N-acetyltransferase</fullName>
    </submittedName>
</protein>
<dbReference type="PROSITE" id="PS51186">
    <property type="entry name" value="GNAT"/>
    <property type="match status" value="1"/>
</dbReference>
<gene>
    <name evidence="2" type="ORF">DI555_21660</name>
</gene>
<comment type="caution">
    <text evidence="2">The sequence shown here is derived from an EMBL/GenBank/DDBJ whole genome shotgun (WGS) entry which is preliminary data.</text>
</comment>
<dbReference type="SUPFAM" id="SSF55729">
    <property type="entry name" value="Acyl-CoA N-acyltransferases (Nat)"/>
    <property type="match status" value="1"/>
</dbReference>
<dbReference type="EMBL" id="QFPX01000029">
    <property type="protein sequence ID" value="PZQ51027.1"/>
    <property type="molecule type" value="Genomic_DNA"/>
</dbReference>
<dbReference type="InterPro" id="IPR016181">
    <property type="entry name" value="Acyl_CoA_acyltransferase"/>
</dbReference>
<dbReference type="GO" id="GO:0016747">
    <property type="term" value="F:acyltransferase activity, transferring groups other than amino-acyl groups"/>
    <property type="evidence" value="ECO:0007669"/>
    <property type="project" value="InterPro"/>
</dbReference>
<feature type="domain" description="N-acetyltransferase" evidence="1">
    <location>
        <begin position="17"/>
        <end position="169"/>
    </location>
</feature>
<dbReference type="AlphaFoldDB" id="A0A2W5Q1A0"/>
<dbReference type="CDD" id="cd04301">
    <property type="entry name" value="NAT_SF"/>
    <property type="match status" value="1"/>
</dbReference>
<dbReference type="Proteomes" id="UP000249082">
    <property type="component" value="Unassembled WGS sequence"/>
</dbReference>
<dbReference type="Gene3D" id="3.40.630.30">
    <property type="match status" value="1"/>
</dbReference>
<dbReference type="Pfam" id="PF00583">
    <property type="entry name" value="Acetyltransf_1"/>
    <property type="match status" value="1"/>
</dbReference>
<evidence type="ECO:0000259" key="1">
    <source>
        <dbReference type="PROSITE" id="PS51186"/>
    </source>
</evidence>